<evidence type="ECO:0000256" key="2">
    <source>
        <dbReference type="SAM" id="MobiDB-lite"/>
    </source>
</evidence>
<dbReference type="GO" id="GO:0000149">
    <property type="term" value="F:SNARE binding"/>
    <property type="evidence" value="ECO:0007669"/>
    <property type="project" value="TreeGrafter"/>
</dbReference>
<evidence type="ECO:0000313" key="4">
    <source>
        <dbReference type="RefSeq" id="XP_034274418.1"/>
    </source>
</evidence>
<evidence type="ECO:0000313" key="3">
    <source>
        <dbReference type="Proteomes" id="UP001652622"/>
    </source>
</evidence>
<comment type="similarity">
    <text evidence="1">Belongs to the SEC6 family.</text>
</comment>
<gene>
    <name evidence="4" type="primary">TNFAIP2</name>
</gene>
<dbReference type="GO" id="GO:0000145">
    <property type="term" value="C:exocyst"/>
    <property type="evidence" value="ECO:0007669"/>
    <property type="project" value="InterPro"/>
</dbReference>
<dbReference type="KEGG" id="pgut:117666016"/>
<dbReference type="InterPro" id="IPR042532">
    <property type="entry name" value="EXOC3/Sec6_C"/>
</dbReference>
<dbReference type="InParanoid" id="A0A6P9BSI6"/>
<dbReference type="AlphaFoldDB" id="A0A6P9BSI6"/>
<dbReference type="CTD" id="7127"/>
<dbReference type="OrthoDB" id="190098at2759"/>
<dbReference type="PANTHER" id="PTHR21292">
    <property type="entry name" value="EXOCYST COMPLEX COMPONENT SEC6-RELATED"/>
    <property type="match status" value="1"/>
</dbReference>
<dbReference type="RefSeq" id="XP_034274418.1">
    <property type="nucleotide sequence ID" value="XM_034418527.2"/>
</dbReference>
<dbReference type="Gene3D" id="1.10.357.70">
    <property type="entry name" value="Exocyst complex component Sec6, C-terminal domain"/>
    <property type="match status" value="1"/>
</dbReference>
<reference evidence="4" key="1">
    <citation type="submission" date="2025-08" db="UniProtKB">
        <authorList>
            <consortium name="RefSeq"/>
        </authorList>
    </citation>
    <scope>IDENTIFICATION</scope>
    <source>
        <tissue evidence="4">Blood</tissue>
    </source>
</reference>
<dbReference type="Proteomes" id="UP001652622">
    <property type="component" value="Unplaced"/>
</dbReference>
<evidence type="ECO:0000256" key="1">
    <source>
        <dbReference type="ARBA" id="ARBA00009447"/>
    </source>
</evidence>
<feature type="compositionally biased region" description="Low complexity" evidence="2">
    <location>
        <begin position="27"/>
        <end position="41"/>
    </location>
</feature>
<dbReference type="GeneID" id="117666016"/>
<dbReference type="OMA" id="KKHRYYK"/>
<dbReference type="GO" id="GO:0051601">
    <property type="term" value="P:exocyst localization"/>
    <property type="evidence" value="ECO:0007669"/>
    <property type="project" value="TreeGrafter"/>
</dbReference>
<keyword evidence="3" id="KW-1185">Reference proteome</keyword>
<proteinExistence type="inferred from homology"/>
<protein>
    <submittedName>
        <fullName evidence="4">Tumor necrosis factor alpha-induced protein 2 isoform X1</fullName>
    </submittedName>
</protein>
<accession>A0A6P9BSI6</accession>
<feature type="compositionally biased region" description="Basic and acidic residues" evidence="2">
    <location>
        <begin position="44"/>
        <end position="58"/>
    </location>
</feature>
<dbReference type="InterPro" id="IPR010326">
    <property type="entry name" value="EXOC3/Sec6"/>
</dbReference>
<name>A0A6P9BSI6_PANGU</name>
<feature type="region of interest" description="Disordered" evidence="2">
    <location>
        <begin position="1"/>
        <end position="62"/>
    </location>
</feature>
<dbReference type="GO" id="GO:0006887">
    <property type="term" value="P:exocytosis"/>
    <property type="evidence" value="ECO:0007669"/>
    <property type="project" value="InterPro"/>
</dbReference>
<organism evidence="3 4">
    <name type="scientific">Pantherophis guttatus</name>
    <name type="common">Corn snake</name>
    <name type="synonym">Elaphe guttata</name>
    <dbReference type="NCBI Taxonomy" id="94885"/>
    <lineage>
        <taxon>Eukaryota</taxon>
        <taxon>Metazoa</taxon>
        <taxon>Chordata</taxon>
        <taxon>Craniata</taxon>
        <taxon>Vertebrata</taxon>
        <taxon>Euteleostomi</taxon>
        <taxon>Lepidosauria</taxon>
        <taxon>Squamata</taxon>
        <taxon>Bifurcata</taxon>
        <taxon>Unidentata</taxon>
        <taxon>Episquamata</taxon>
        <taxon>Toxicofera</taxon>
        <taxon>Serpentes</taxon>
        <taxon>Colubroidea</taxon>
        <taxon>Colubridae</taxon>
        <taxon>Colubrinae</taxon>
        <taxon>Pantherophis</taxon>
    </lineage>
</organism>
<dbReference type="PANTHER" id="PTHR21292:SF4">
    <property type="entry name" value="TUMOR NECROSIS FACTOR ALPHA-INDUCED PROTEIN 2"/>
    <property type="match status" value="1"/>
</dbReference>
<sequence length="692" mass="80019">MLKSMPFFYSSPPKPKQTENKNMAKASTSSESDSDSLSIESSSEEAHPKNHMRTENHKQIPPLEYFPQSPIELTGTDHDKDKQKTGLRKIVRYLFDRGGKRKENKPQEENRQPITVDQIKKLIKSQNFYEASQYLIMQKKSNSNLDSRNDEETLGNQTEIEDLLELLYQEVFNIIQSSISIASTEPELLNNAVRAVIMWVEEEEEEERSIHSQLKTWKEEWRNTIQKSVEERMNAPSLVYNRDLSTTGNTFLHMGKTMKNDMITVVQHIKGRYPEHFQVCNTYAKFYHHYFSSQMKIFAEFELNKDDNYLLLSWAQNLYPKDIKNNSILVKELDEASLGNLLPLGRIKQLEQTYLTHEVDFVRCCLDNCLKIEVKSWTQGAEPEILDDYYHSELSIDAIKAIYAAQTRAEGITPEVGHQMSALLLTELLTFLQCYKKVLETFIKENKQNKYFEAIIIANINNFQNFRTHTEKSTDSTASDVKRNIFSILDDLQTTGFNVFLDPLFPEIQTLLKKFNEKKWDSCSGLMDEIITAMDARIRVFKKLKNPHRQVIMERIHLHLVQKYIQKLMCRNTTLKSPEKQNQLSELIQSHASTLYTFCTENGSNATWLESAIPSLAEIIRLQDPDAIKVEVSALVSKYPDIRRRHLYAILHIKPLSSSNLNSILTVLNIRGDATLPSSLLFSGIRLPFPLP</sequence>
<dbReference type="Pfam" id="PF06046">
    <property type="entry name" value="Sec6"/>
    <property type="match status" value="1"/>
</dbReference>